<reference evidence="1" key="2">
    <citation type="submission" date="2019-06" db="EMBL/GenBank/DDBJ databases">
        <title>Genomics analysis of Aphanomyces spp. identifies a new class of oomycete effector associated with host adaptation.</title>
        <authorList>
            <person name="Gaulin E."/>
        </authorList>
    </citation>
    <scope>NUCLEOTIDE SEQUENCE</scope>
    <source>
        <strain evidence="1">CBS 578.67</strain>
    </source>
</reference>
<proteinExistence type="predicted"/>
<evidence type="ECO:0000313" key="1">
    <source>
        <dbReference type="EMBL" id="KAF0697434.1"/>
    </source>
</evidence>
<organism evidence="2 3">
    <name type="scientific">Aphanomyces stellatus</name>
    <dbReference type="NCBI Taxonomy" id="120398"/>
    <lineage>
        <taxon>Eukaryota</taxon>
        <taxon>Sar</taxon>
        <taxon>Stramenopiles</taxon>
        <taxon>Oomycota</taxon>
        <taxon>Saprolegniomycetes</taxon>
        <taxon>Saprolegniales</taxon>
        <taxon>Verrucalvaceae</taxon>
        <taxon>Aphanomyces</taxon>
    </lineage>
</organism>
<gene>
    <name evidence="2" type="primary">Aste57867_11874</name>
    <name evidence="1" type="ORF">As57867_011829</name>
    <name evidence="2" type="ORF">ASTE57867_11874</name>
</gene>
<reference evidence="2 3" key="1">
    <citation type="submission" date="2019-03" db="EMBL/GenBank/DDBJ databases">
        <authorList>
            <person name="Gaulin E."/>
            <person name="Dumas B."/>
        </authorList>
    </citation>
    <scope>NUCLEOTIDE SEQUENCE [LARGE SCALE GENOMIC DNA]</scope>
    <source>
        <strain evidence="2">CBS 568.67</strain>
    </source>
</reference>
<dbReference type="OrthoDB" id="37659at2759"/>
<dbReference type="Proteomes" id="UP000332933">
    <property type="component" value="Unassembled WGS sequence"/>
</dbReference>
<protein>
    <submittedName>
        <fullName evidence="2">Aste57867_11874 protein</fullName>
    </submittedName>
</protein>
<dbReference type="InterPro" id="IPR036291">
    <property type="entry name" value="NAD(P)-bd_dom_sf"/>
</dbReference>
<sequence length="134" mass="14643">MAGLRPCPTSPFTRRLSLALLDSVNPCALSVAKLQVRVMALCPRETDTDMGRNIKANVPAAMCPGQPMTTAYVAQGSVKCIQDDANSGKSFAVTRDMSTAKTCQSRDDIFNLVYVDCKVNKNWKPLGEYTENHL</sequence>
<dbReference type="EMBL" id="VJMH01005319">
    <property type="protein sequence ID" value="KAF0697434.1"/>
    <property type="molecule type" value="Genomic_DNA"/>
</dbReference>
<dbReference type="EMBL" id="CAADRA010005340">
    <property type="protein sequence ID" value="VFT88729.1"/>
    <property type="molecule type" value="Genomic_DNA"/>
</dbReference>
<dbReference type="Gene3D" id="3.40.50.720">
    <property type="entry name" value="NAD(P)-binding Rossmann-like Domain"/>
    <property type="match status" value="1"/>
</dbReference>
<dbReference type="AlphaFoldDB" id="A0A485KUS1"/>
<name>A0A485KUS1_9STRA</name>
<dbReference type="SUPFAM" id="SSF51735">
    <property type="entry name" value="NAD(P)-binding Rossmann-fold domains"/>
    <property type="match status" value="1"/>
</dbReference>
<accession>A0A485KUS1</accession>
<evidence type="ECO:0000313" key="3">
    <source>
        <dbReference type="Proteomes" id="UP000332933"/>
    </source>
</evidence>
<keyword evidence="3" id="KW-1185">Reference proteome</keyword>
<evidence type="ECO:0000313" key="2">
    <source>
        <dbReference type="EMBL" id="VFT88729.1"/>
    </source>
</evidence>